<dbReference type="Gene3D" id="1.20.58.220">
    <property type="entry name" value="Phosphate transport system protein phou homolog 2, domain 2"/>
    <property type="match status" value="1"/>
</dbReference>
<dbReference type="InterPro" id="IPR038078">
    <property type="entry name" value="PhoU-like_sf"/>
</dbReference>
<sequence length="215" mass="24767">MTPTGRVRRPGPLRLGRRNRKPTIVGVLNHQLEVAIEATELANMVCSREADAQESRKPMRSIEHEGDDAQEHLLALLNRALTVPLEREDLVRASRAIDDVVDHLRDLVREMAKWEVRTGKWSKNILDPALQSLRSLQAAVNQLDSAKQREGYLRARYQARQLRRKYQNGLAEIFSEELSLETLKRREILRRVDSIGSRLIDAIDFLIDGMVKRYL</sequence>
<organism evidence="2">
    <name type="scientific">Scrofimicrobium appendicitidis</name>
    <dbReference type="NCBI Taxonomy" id="3079930"/>
    <lineage>
        <taxon>Bacteria</taxon>
        <taxon>Bacillati</taxon>
        <taxon>Actinomycetota</taxon>
        <taxon>Actinomycetes</taxon>
        <taxon>Actinomycetales</taxon>
        <taxon>Actinomycetaceae</taxon>
        <taxon>Scrofimicrobium</taxon>
    </lineage>
</organism>
<dbReference type="Pfam" id="PF01865">
    <property type="entry name" value="PhoU_div"/>
    <property type="match status" value="1"/>
</dbReference>
<reference evidence="2" key="1">
    <citation type="submission" date="2023-11" db="EMBL/GenBank/DDBJ databases">
        <title>Scrofimicrobium hongkongense sp. nov., isolated from a patient with peritonitis.</title>
        <authorList>
            <person name="Lao H.Y."/>
            <person name="Wong A.Y.P."/>
            <person name="Ng T.L."/>
            <person name="Wong R.Y.L."/>
            <person name="Yau M.C.Y."/>
            <person name="Lam J.Y.W."/>
            <person name="Siu G.K.H."/>
        </authorList>
    </citation>
    <scope>NUCLEOTIDE SEQUENCE</scope>
    <source>
        <strain evidence="2">R131</strain>
    </source>
</reference>
<protein>
    <submittedName>
        <fullName evidence="2">DUF47 family protein</fullName>
    </submittedName>
</protein>
<dbReference type="InterPro" id="IPR052912">
    <property type="entry name" value="UPF0111_domain"/>
</dbReference>
<gene>
    <name evidence="2" type="ORF">SAC06_00480</name>
</gene>
<dbReference type="InterPro" id="IPR018445">
    <property type="entry name" value="Put_Phosphate_transp_reg"/>
</dbReference>
<proteinExistence type="inferred from homology"/>
<comment type="similarity">
    <text evidence="1">Belongs to the UPF0111 family.</text>
</comment>
<dbReference type="KEGG" id="sapp:SAC06_00480"/>
<evidence type="ECO:0000256" key="1">
    <source>
        <dbReference type="ARBA" id="ARBA00008591"/>
    </source>
</evidence>
<name>A0AAU7V8U2_9ACTO</name>
<evidence type="ECO:0000313" key="2">
    <source>
        <dbReference type="EMBL" id="XBW08071.1"/>
    </source>
</evidence>
<dbReference type="RefSeq" id="WP_350258271.1">
    <property type="nucleotide sequence ID" value="NZ_CP138335.1"/>
</dbReference>
<accession>A0AAU7V8U2</accession>
<dbReference type="PANTHER" id="PTHR37298">
    <property type="entry name" value="UPF0111 PROTEIN YKAA"/>
    <property type="match status" value="1"/>
</dbReference>
<dbReference type="AlphaFoldDB" id="A0AAU7V8U2"/>
<dbReference type="PANTHER" id="PTHR37298:SF1">
    <property type="entry name" value="UPF0111 PROTEIN YKAA"/>
    <property type="match status" value="1"/>
</dbReference>
<dbReference type="EMBL" id="CP138335">
    <property type="protein sequence ID" value="XBW08071.1"/>
    <property type="molecule type" value="Genomic_DNA"/>
</dbReference>